<keyword evidence="3" id="KW-1185">Reference proteome</keyword>
<organism evidence="2 3">
    <name type="scientific">Campylobacter mucosalis CCUG 21559</name>
    <dbReference type="NCBI Taxonomy" id="1032067"/>
    <lineage>
        <taxon>Bacteria</taxon>
        <taxon>Pseudomonadati</taxon>
        <taxon>Campylobacterota</taxon>
        <taxon>Epsilonproteobacteria</taxon>
        <taxon>Campylobacterales</taxon>
        <taxon>Campylobacteraceae</taxon>
        <taxon>Campylobacter</taxon>
    </lineage>
</organism>
<dbReference type="NCBIfam" id="TIGR00199">
    <property type="entry name" value="PncC_domain"/>
    <property type="match status" value="1"/>
</dbReference>
<dbReference type="InterPro" id="IPR036653">
    <property type="entry name" value="CinA-like_C"/>
</dbReference>
<dbReference type="Gene3D" id="3.90.950.20">
    <property type="entry name" value="CinA-like"/>
    <property type="match status" value="1"/>
</dbReference>
<dbReference type="Pfam" id="PF02464">
    <property type="entry name" value="CinA"/>
    <property type="match status" value="1"/>
</dbReference>
<reference evidence="2 3" key="1">
    <citation type="submission" date="2016-07" db="EMBL/GenBank/DDBJ databases">
        <title>Comparative genomics of the Campylobacter concisus group.</title>
        <authorList>
            <person name="Miller W.G."/>
            <person name="Yee E."/>
            <person name="Chapman M.H."/>
            <person name="Huynh S."/>
            <person name="Bono J.L."/>
            <person name="On S.L.W."/>
            <person name="StLeger J."/>
            <person name="Foster G."/>
            <person name="Parker C.T."/>
        </authorList>
    </citation>
    <scope>NUCLEOTIDE SEQUENCE [LARGE SCALE GENOMIC DNA]</scope>
    <source>
        <strain evidence="2 3">CCUG 21559</strain>
    </source>
</reference>
<evidence type="ECO:0000313" key="2">
    <source>
        <dbReference type="EMBL" id="QCD44724.1"/>
    </source>
</evidence>
<feature type="domain" description="CinA C-terminal" evidence="1">
    <location>
        <begin position="209"/>
        <end position="357"/>
    </location>
</feature>
<accession>A0A6G5QGH7</accession>
<evidence type="ECO:0000259" key="1">
    <source>
        <dbReference type="Pfam" id="PF02464"/>
    </source>
</evidence>
<protein>
    <submittedName>
        <fullName evidence="2">Competence/damage-inducible domain protein</fullName>
    </submittedName>
</protein>
<sequence>MKHAMLIVGDDLLINSPYIDYIFKSYKEYFGEIGSIKFQSKNSELLFVVESLTSEFESICIFCSNESFATMGKILATLSGDTLELGENETLITKGAIASKNGSFLINLNGVFINLINATPTQKLSEILIPFNKENVYFSLLDIDKDSAKILLDPLIKPYKITLTFSEIAPKWLLIKAKKDDKLSQMDTFLQGVKNLFSQKMIYGRDQVEFIAKILMKNGLKITFAESCTAGLCAFKFTKYSGVSACLDGSLITYSNDIKHEWLGVENYVLDTQGAVSEECVRQMLEGALNASKANFSLAISGIAGPSGGSDEKPVGTVFVGAMNKSKKSVIKRLQLDGNREYIREQSAMSAYACLLRLEPELFFTE</sequence>
<evidence type="ECO:0000313" key="3">
    <source>
        <dbReference type="Proteomes" id="UP000503264"/>
    </source>
</evidence>
<dbReference type="SUPFAM" id="SSF142433">
    <property type="entry name" value="CinA-like"/>
    <property type="match status" value="1"/>
</dbReference>
<dbReference type="RefSeq" id="WP_171993719.1">
    <property type="nucleotide sequence ID" value="NZ_CP012542.1"/>
</dbReference>
<dbReference type="AlphaFoldDB" id="A0A6G5QGH7"/>
<dbReference type="InterPro" id="IPR008136">
    <property type="entry name" value="CinA_C"/>
</dbReference>
<dbReference type="Proteomes" id="UP000503264">
    <property type="component" value="Chromosome"/>
</dbReference>
<dbReference type="EMBL" id="CP012542">
    <property type="protein sequence ID" value="QCD44724.1"/>
    <property type="molecule type" value="Genomic_DNA"/>
</dbReference>
<proteinExistence type="predicted"/>
<gene>
    <name evidence="2" type="primary">cinA</name>
    <name evidence="2" type="ORF">CMUC_0935</name>
</gene>
<name>A0A6G5QGH7_9BACT</name>